<keyword evidence="1" id="KW-0489">Methyltransferase</keyword>
<feature type="region of interest" description="Disordered" evidence="3">
    <location>
        <begin position="50"/>
        <end position="82"/>
    </location>
</feature>
<dbReference type="EMBL" id="JBBHLL010001513">
    <property type="protein sequence ID" value="KAK7796011.1"/>
    <property type="molecule type" value="Genomic_DNA"/>
</dbReference>
<evidence type="ECO:0000313" key="5">
    <source>
        <dbReference type="Proteomes" id="UP001488838"/>
    </source>
</evidence>
<dbReference type="GO" id="GO:0032259">
    <property type="term" value="P:methylation"/>
    <property type="evidence" value="ECO:0007669"/>
    <property type="project" value="UniProtKB-KW"/>
</dbReference>
<dbReference type="Pfam" id="PF10294">
    <property type="entry name" value="Methyltransf_16"/>
    <property type="match status" value="1"/>
</dbReference>
<evidence type="ECO:0000256" key="1">
    <source>
        <dbReference type="ARBA" id="ARBA00022603"/>
    </source>
</evidence>
<dbReference type="SUPFAM" id="SSF53335">
    <property type="entry name" value="S-adenosyl-L-methionine-dependent methyltransferases"/>
    <property type="match status" value="1"/>
</dbReference>
<dbReference type="AlphaFoldDB" id="A0AAW0H3J5"/>
<dbReference type="PANTHER" id="PTHR23108">
    <property type="entry name" value="METHYLTRANSFERASE-RELATED"/>
    <property type="match status" value="1"/>
</dbReference>
<evidence type="ECO:0008006" key="6">
    <source>
        <dbReference type="Google" id="ProtNLM"/>
    </source>
</evidence>
<evidence type="ECO:0000313" key="4">
    <source>
        <dbReference type="EMBL" id="KAK7796011.1"/>
    </source>
</evidence>
<name>A0AAW0H3J5_MYOGA</name>
<gene>
    <name evidence="4" type="ORF">U0070_011347</name>
</gene>
<feature type="compositionally biased region" description="Polar residues" evidence="3">
    <location>
        <begin position="63"/>
        <end position="72"/>
    </location>
</feature>
<protein>
    <recommendedName>
        <fullName evidence="6">Methyltransferase-like protein 22</fullName>
    </recommendedName>
</protein>
<proteinExistence type="predicted"/>
<keyword evidence="1" id="KW-0808">Transferase</keyword>
<dbReference type="GO" id="GO:0005634">
    <property type="term" value="C:nucleus"/>
    <property type="evidence" value="ECO:0007669"/>
    <property type="project" value="TreeGrafter"/>
</dbReference>
<keyword evidence="5" id="KW-1185">Reference proteome</keyword>
<sequence>MDEVTFKSDTVLSDVHLYTPNQRHLMVRLNGMGQPVFLSQFKLLWSRDSWTDSGPEDNGPRDVSTQETSPAGSGSGHSHEDLSLQAGDDITIQEGLSVPLDEDGDLDVVRRPRAASDPDQAEPARDKVHPMILAQEEDDFVTDGAQESCPHSIIKIEHTMATPLEDVGKQVWRGALFLADYILFRRDLFQGCTVLELGAGTGLASIVAATMARTVYSQQSSHWRLSMRNNGEEYLNSPCVMMPPSVILDVGTDLLAMCQRNVALNSHLTATGDGVIKVKELDWLKDNLCTDPKVPFSWSEEDINDLYDHTTVLFAAEVFYDDDLTDALFNTLSRLVHRLKNACTAILSVEKRFNFTLRHLDVTCEAYDHFRASLDSLEKLADGRLRFMVEPVEASFPQLLIYERIRQLVHATP</sequence>
<comment type="caution">
    <text evidence="4">The sequence shown here is derived from an EMBL/GenBank/DDBJ whole genome shotgun (WGS) entry which is preliminary data.</text>
</comment>
<dbReference type="InterPro" id="IPR029063">
    <property type="entry name" value="SAM-dependent_MTases_sf"/>
</dbReference>
<dbReference type="Gene3D" id="3.40.50.150">
    <property type="entry name" value="Vaccinia Virus protein VP39"/>
    <property type="match status" value="1"/>
</dbReference>
<keyword evidence="2" id="KW-0949">S-adenosyl-L-methionine</keyword>
<evidence type="ECO:0000256" key="2">
    <source>
        <dbReference type="ARBA" id="ARBA00022691"/>
    </source>
</evidence>
<dbReference type="GO" id="GO:0008276">
    <property type="term" value="F:protein methyltransferase activity"/>
    <property type="evidence" value="ECO:0007669"/>
    <property type="project" value="InterPro"/>
</dbReference>
<dbReference type="InterPro" id="IPR019410">
    <property type="entry name" value="Methyltransf_16"/>
</dbReference>
<dbReference type="Proteomes" id="UP001488838">
    <property type="component" value="Unassembled WGS sequence"/>
</dbReference>
<dbReference type="InterPro" id="IPR038899">
    <property type="entry name" value="METTL22"/>
</dbReference>
<evidence type="ECO:0000256" key="3">
    <source>
        <dbReference type="SAM" id="MobiDB-lite"/>
    </source>
</evidence>
<dbReference type="PANTHER" id="PTHR23108:SF0">
    <property type="entry name" value="METHYLTRANSFERASE-LIKE PROTEIN 22"/>
    <property type="match status" value="1"/>
</dbReference>
<reference evidence="4 5" key="1">
    <citation type="journal article" date="2023" name="bioRxiv">
        <title>Conserved and derived expression patterns and positive selection on dental genes reveal complex evolutionary context of ever-growing rodent molars.</title>
        <authorList>
            <person name="Calamari Z.T."/>
            <person name="Song A."/>
            <person name="Cohen E."/>
            <person name="Akter M."/>
            <person name="Roy R.D."/>
            <person name="Hallikas O."/>
            <person name="Christensen M.M."/>
            <person name="Li P."/>
            <person name="Marangoni P."/>
            <person name="Jernvall J."/>
            <person name="Klein O.D."/>
        </authorList>
    </citation>
    <scope>NUCLEOTIDE SEQUENCE [LARGE SCALE GENOMIC DNA]</scope>
    <source>
        <strain evidence="4">V071</strain>
    </source>
</reference>
<organism evidence="4 5">
    <name type="scientific">Myodes glareolus</name>
    <name type="common">Bank vole</name>
    <name type="synonym">Clethrionomys glareolus</name>
    <dbReference type="NCBI Taxonomy" id="447135"/>
    <lineage>
        <taxon>Eukaryota</taxon>
        <taxon>Metazoa</taxon>
        <taxon>Chordata</taxon>
        <taxon>Craniata</taxon>
        <taxon>Vertebrata</taxon>
        <taxon>Euteleostomi</taxon>
        <taxon>Mammalia</taxon>
        <taxon>Eutheria</taxon>
        <taxon>Euarchontoglires</taxon>
        <taxon>Glires</taxon>
        <taxon>Rodentia</taxon>
        <taxon>Myomorpha</taxon>
        <taxon>Muroidea</taxon>
        <taxon>Cricetidae</taxon>
        <taxon>Arvicolinae</taxon>
        <taxon>Myodes</taxon>
    </lineage>
</organism>
<accession>A0AAW0H3J5</accession>